<evidence type="ECO:0000313" key="1">
    <source>
        <dbReference type="EMBL" id="CAJ1374904.1"/>
    </source>
</evidence>
<feature type="non-terminal residue" evidence="1">
    <location>
        <position position="1"/>
    </location>
</feature>
<keyword evidence="2" id="KW-1185">Reference proteome</keyword>
<reference evidence="1" key="1">
    <citation type="submission" date="2023-08" db="EMBL/GenBank/DDBJ databases">
        <authorList>
            <person name="Chen Y."/>
            <person name="Shah S."/>
            <person name="Dougan E. K."/>
            <person name="Thang M."/>
            <person name="Chan C."/>
        </authorList>
    </citation>
    <scope>NUCLEOTIDE SEQUENCE</scope>
</reference>
<name>A0AA36HUY1_9DINO</name>
<sequence length="439" mass="49187">LSSVAQMTSHCVLNPFGLGGYGGPGADRSNATDAALADELHEMLKGSMCFPNPVETEIEKRGKLFLESKSTLFILSSAAGQTPATFEKVLKQLKHSQSIENLHLYPVPFWDESDPHFDFSQFSEQMATLPRLESLHVHHMLVKNFELRPCLSLRRLRLVDPQVQDGKWSVQLPQLRELVMENHSPPEKNFARSLLQCPRLEEFFAHKYWHDQALPKLFLPSCKRFTFRRGDCTEKLSLYLPRVEDLVLDACYDLQELTLLKHGHGSHQEFNLPENQQPSKFRISLTNANLGPAAQAALQESGRMLNDLAEFQENDGLAGAAGMDAIFRNLHNAGFFGDDDEGSEGISGSETGIASDASEMDELDDGILGRAVRVCSLQTRQELIGKTGRIIEVYPENGRVGVRFDHDPRLELSLRKESVEQVYPQGASSSKRTKLEQVD</sequence>
<comment type="caution">
    <text evidence="1">The sequence shown here is derived from an EMBL/GenBank/DDBJ whole genome shotgun (WGS) entry which is preliminary data.</text>
</comment>
<dbReference type="SUPFAM" id="SSF52058">
    <property type="entry name" value="L domain-like"/>
    <property type="match status" value="1"/>
</dbReference>
<dbReference type="Proteomes" id="UP001178507">
    <property type="component" value="Unassembled WGS sequence"/>
</dbReference>
<accession>A0AA36HUY1</accession>
<dbReference type="InterPro" id="IPR032675">
    <property type="entry name" value="LRR_dom_sf"/>
</dbReference>
<organism evidence="1 2">
    <name type="scientific">Effrenium voratum</name>
    <dbReference type="NCBI Taxonomy" id="2562239"/>
    <lineage>
        <taxon>Eukaryota</taxon>
        <taxon>Sar</taxon>
        <taxon>Alveolata</taxon>
        <taxon>Dinophyceae</taxon>
        <taxon>Suessiales</taxon>
        <taxon>Symbiodiniaceae</taxon>
        <taxon>Effrenium</taxon>
    </lineage>
</organism>
<gene>
    <name evidence="1" type="ORF">EVOR1521_LOCUS4321</name>
</gene>
<evidence type="ECO:0000313" key="2">
    <source>
        <dbReference type="Proteomes" id="UP001178507"/>
    </source>
</evidence>
<dbReference type="AlphaFoldDB" id="A0AA36HUY1"/>
<dbReference type="Gene3D" id="3.80.10.10">
    <property type="entry name" value="Ribonuclease Inhibitor"/>
    <property type="match status" value="1"/>
</dbReference>
<proteinExistence type="predicted"/>
<dbReference type="EMBL" id="CAUJNA010000284">
    <property type="protein sequence ID" value="CAJ1374904.1"/>
    <property type="molecule type" value="Genomic_DNA"/>
</dbReference>
<protein>
    <submittedName>
        <fullName evidence="1">Uncharacterized protein</fullName>
    </submittedName>
</protein>